<evidence type="ECO:0008006" key="4">
    <source>
        <dbReference type="Google" id="ProtNLM"/>
    </source>
</evidence>
<feature type="region of interest" description="Disordered" evidence="1">
    <location>
        <begin position="1"/>
        <end position="33"/>
    </location>
</feature>
<protein>
    <recommendedName>
        <fullName evidence="4">OTU domain-containing protein</fullName>
    </recommendedName>
</protein>
<sequence length="239" mass="27548">MEVYSSENSADSEDSLSKAISSSDSLPSETALNKSEVTLRRSRRLKIGSKTSQRKSHKPATSLKRYDAIDLTCEHFQSNYHTSDECFKLFIPGSEDFTKFISKYTFKAINVQGDGTCGYRTVSHYIYKTQDQWADVRGDLAEEIQQNKDLYETMNTVIPSLSFYLEIIEWYEDVGQALKSKWMSMPDMGDPIANNYQRPVFFYSTVQYFSFFSYFCPPKIIPPFSSASWIAVLILFLWI</sequence>
<gene>
    <name evidence="2" type="ORF">O181_040678</name>
</gene>
<keyword evidence="3" id="KW-1185">Reference proteome</keyword>
<comment type="caution">
    <text evidence="2">The sequence shown here is derived from an EMBL/GenBank/DDBJ whole genome shotgun (WGS) entry which is preliminary data.</text>
</comment>
<name>A0A9Q3HD34_9BASI</name>
<evidence type="ECO:0000313" key="2">
    <source>
        <dbReference type="EMBL" id="MBW0500963.1"/>
    </source>
</evidence>
<organism evidence="2 3">
    <name type="scientific">Austropuccinia psidii MF-1</name>
    <dbReference type="NCBI Taxonomy" id="1389203"/>
    <lineage>
        <taxon>Eukaryota</taxon>
        <taxon>Fungi</taxon>
        <taxon>Dikarya</taxon>
        <taxon>Basidiomycota</taxon>
        <taxon>Pucciniomycotina</taxon>
        <taxon>Pucciniomycetes</taxon>
        <taxon>Pucciniales</taxon>
        <taxon>Sphaerophragmiaceae</taxon>
        <taxon>Austropuccinia</taxon>
    </lineage>
</organism>
<feature type="compositionally biased region" description="Low complexity" evidence="1">
    <location>
        <begin position="17"/>
        <end position="28"/>
    </location>
</feature>
<dbReference type="Gene3D" id="3.90.70.80">
    <property type="match status" value="1"/>
</dbReference>
<dbReference type="AlphaFoldDB" id="A0A9Q3HD34"/>
<dbReference type="OrthoDB" id="2374971at2759"/>
<evidence type="ECO:0000313" key="3">
    <source>
        <dbReference type="Proteomes" id="UP000765509"/>
    </source>
</evidence>
<dbReference type="Proteomes" id="UP000765509">
    <property type="component" value="Unassembled WGS sequence"/>
</dbReference>
<evidence type="ECO:0000256" key="1">
    <source>
        <dbReference type="SAM" id="MobiDB-lite"/>
    </source>
</evidence>
<reference evidence="2" key="1">
    <citation type="submission" date="2021-03" db="EMBL/GenBank/DDBJ databases">
        <title>Draft genome sequence of rust myrtle Austropuccinia psidii MF-1, a brazilian biotype.</title>
        <authorList>
            <person name="Quecine M.C."/>
            <person name="Pachon D.M.R."/>
            <person name="Bonatelli M.L."/>
            <person name="Correr F.H."/>
            <person name="Franceschini L.M."/>
            <person name="Leite T.F."/>
            <person name="Margarido G.R.A."/>
            <person name="Almeida C.A."/>
            <person name="Ferrarezi J.A."/>
            <person name="Labate C.A."/>
        </authorList>
    </citation>
    <scope>NUCLEOTIDE SEQUENCE</scope>
    <source>
        <strain evidence="2">MF-1</strain>
    </source>
</reference>
<dbReference type="CDD" id="cd22744">
    <property type="entry name" value="OTU"/>
    <property type="match status" value="1"/>
</dbReference>
<accession>A0A9Q3HD34</accession>
<proteinExistence type="predicted"/>
<dbReference type="EMBL" id="AVOT02016081">
    <property type="protein sequence ID" value="MBW0500963.1"/>
    <property type="molecule type" value="Genomic_DNA"/>
</dbReference>